<evidence type="ECO:0000256" key="6">
    <source>
        <dbReference type="ARBA" id="ARBA00023196"/>
    </source>
</evidence>
<dbReference type="NCBIfam" id="NF004403">
    <property type="entry name" value="PRK05758.2-4"/>
    <property type="match status" value="1"/>
</dbReference>
<evidence type="ECO:0000256" key="7">
    <source>
        <dbReference type="ARBA" id="ARBA00023310"/>
    </source>
</evidence>
<dbReference type="PROSITE" id="PS00389">
    <property type="entry name" value="ATPASE_DELTA"/>
    <property type="match status" value="1"/>
</dbReference>
<proteinExistence type="inferred from homology"/>
<dbReference type="EMBL" id="AP017312">
    <property type="protein sequence ID" value="BAU26467.1"/>
    <property type="molecule type" value="Genomic_DNA"/>
</dbReference>
<dbReference type="Pfam" id="PF00213">
    <property type="entry name" value="OSCP"/>
    <property type="match status" value="1"/>
</dbReference>
<dbReference type="Gene3D" id="1.10.520.20">
    <property type="entry name" value="N-terminal domain of the delta subunit of the F1F0-ATP synthase"/>
    <property type="match status" value="1"/>
</dbReference>
<keyword evidence="10" id="KW-1185">Reference proteome</keyword>
<keyword evidence="2 8" id="KW-0813">Transport</keyword>
<keyword evidence="6 8" id="KW-0139">CF(1)</keyword>
<dbReference type="Proteomes" id="UP000217696">
    <property type="component" value="Chromosome"/>
</dbReference>
<name>A0A0U5C442_9BACL</name>
<dbReference type="HAMAP" id="MF_01416">
    <property type="entry name" value="ATP_synth_delta_bact"/>
    <property type="match status" value="1"/>
</dbReference>
<keyword evidence="5 8" id="KW-0472">Membrane</keyword>
<keyword evidence="4 8" id="KW-0406">Ion transport</keyword>
<accession>A0A0U5C442</accession>
<comment type="function">
    <text evidence="8">F(1)F(0) ATP synthase produces ATP from ADP in the presence of a proton or sodium gradient. F-type ATPases consist of two structural domains, F(1) containing the extramembraneous catalytic core and F(0) containing the membrane proton channel, linked together by a central stalk and a peripheral stalk. During catalysis, ATP synthesis in the catalytic domain of F(1) is coupled via a rotary mechanism of the central stalk subunits to proton translocation.</text>
</comment>
<comment type="similarity">
    <text evidence="8">Belongs to the ATPase delta chain family.</text>
</comment>
<evidence type="ECO:0000256" key="2">
    <source>
        <dbReference type="ARBA" id="ARBA00022448"/>
    </source>
</evidence>
<evidence type="ECO:0000256" key="3">
    <source>
        <dbReference type="ARBA" id="ARBA00022781"/>
    </source>
</evidence>
<dbReference type="GO" id="GO:0046933">
    <property type="term" value="F:proton-transporting ATP synthase activity, rotational mechanism"/>
    <property type="evidence" value="ECO:0007669"/>
    <property type="project" value="UniProtKB-UniRule"/>
</dbReference>
<evidence type="ECO:0000256" key="1">
    <source>
        <dbReference type="ARBA" id="ARBA00004370"/>
    </source>
</evidence>
<dbReference type="KEGG" id="asoc:CB4_00594"/>
<keyword evidence="7 8" id="KW-0066">ATP synthesis</keyword>
<evidence type="ECO:0000313" key="9">
    <source>
        <dbReference type="EMBL" id="BAU26467.1"/>
    </source>
</evidence>
<organism evidence="9 10">
    <name type="scientific">Aneurinibacillus soli</name>
    <dbReference type="NCBI Taxonomy" id="1500254"/>
    <lineage>
        <taxon>Bacteria</taxon>
        <taxon>Bacillati</taxon>
        <taxon>Bacillota</taxon>
        <taxon>Bacilli</taxon>
        <taxon>Bacillales</taxon>
        <taxon>Paenibacillaceae</taxon>
        <taxon>Aneurinibacillus group</taxon>
        <taxon>Aneurinibacillus</taxon>
    </lineage>
</organism>
<reference evidence="9 10" key="1">
    <citation type="submission" date="2015-12" db="EMBL/GenBank/DDBJ databases">
        <title>Genome sequence of Aneurinibacillus soli.</title>
        <authorList>
            <person name="Lee J.S."/>
            <person name="Lee K.C."/>
            <person name="Kim K.K."/>
            <person name="Lee B.W."/>
        </authorList>
    </citation>
    <scope>NUCLEOTIDE SEQUENCE [LARGE SCALE GENOMIC DNA]</scope>
    <source>
        <strain evidence="9 10">CB4</strain>
    </source>
</reference>
<dbReference type="SUPFAM" id="SSF47928">
    <property type="entry name" value="N-terminal domain of the delta subunit of the F1F0-ATP synthase"/>
    <property type="match status" value="1"/>
</dbReference>
<comment type="subcellular location">
    <subcellularLocation>
        <location evidence="8">Cell membrane</location>
        <topology evidence="8">Peripheral membrane protein</topology>
    </subcellularLocation>
    <subcellularLocation>
        <location evidence="1">Membrane</location>
    </subcellularLocation>
</comment>
<dbReference type="OrthoDB" id="9802471at2"/>
<dbReference type="NCBIfam" id="NF004402">
    <property type="entry name" value="PRK05758.2-2"/>
    <property type="match status" value="1"/>
</dbReference>
<evidence type="ECO:0000256" key="4">
    <source>
        <dbReference type="ARBA" id="ARBA00023065"/>
    </source>
</evidence>
<dbReference type="InterPro" id="IPR026015">
    <property type="entry name" value="ATP_synth_OSCP/delta_N_sf"/>
</dbReference>
<dbReference type="GO" id="GO:0045259">
    <property type="term" value="C:proton-transporting ATP synthase complex"/>
    <property type="evidence" value="ECO:0007669"/>
    <property type="project" value="UniProtKB-KW"/>
</dbReference>
<keyword evidence="3 8" id="KW-0375">Hydrogen ion transport</keyword>
<gene>
    <name evidence="8 9" type="primary">atpH</name>
    <name evidence="9" type="ORF">CB4_00594</name>
</gene>
<dbReference type="RefSeq" id="WP_096463512.1">
    <property type="nucleotide sequence ID" value="NZ_AP017312.1"/>
</dbReference>
<dbReference type="PANTHER" id="PTHR11910">
    <property type="entry name" value="ATP SYNTHASE DELTA CHAIN"/>
    <property type="match status" value="1"/>
</dbReference>
<evidence type="ECO:0000256" key="5">
    <source>
        <dbReference type="ARBA" id="ARBA00023136"/>
    </source>
</evidence>
<dbReference type="PRINTS" id="PR00125">
    <property type="entry name" value="ATPASEDELTA"/>
</dbReference>
<protein>
    <recommendedName>
        <fullName evidence="8">ATP synthase subunit delta</fullName>
    </recommendedName>
    <alternativeName>
        <fullName evidence="8">ATP synthase F(1) sector subunit delta</fullName>
    </alternativeName>
    <alternativeName>
        <fullName evidence="8">F-type ATPase subunit delta</fullName>
        <shortName evidence="8">F-ATPase subunit delta</shortName>
    </alternativeName>
</protein>
<evidence type="ECO:0000256" key="8">
    <source>
        <dbReference type="HAMAP-Rule" id="MF_01416"/>
    </source>
</evidence>
<evidence type="ECO:0000313" key="10">
    <source>
        <dbReference type="Proteomes" id="UP000217696"/>
    </source>
</evidence>
<dbReference type="NCBIfam" id="TIGR01145">
    <property type="entry name" value="ATP_synt_delta"/>
    <property type="match status" value="1"/>
</dbReference>
<dbReference type="AlphaFoldDB" id="A0A0U5C442"/>
<dbReference type="GO" id="GO:0005886">
    <property type="term" value="C:plasma membrane"/>
    <property type="evidence" value="ECO:0007669"/>
    <property type="project" value="UniProtKB-SubCell"/>
</dbReference>
<sequence>MSAVAKRYARALFEVASENQTIDTTETELNQITDIIAQDAEFRAILTHPKITAAEKTDMLNTLFAGKVSETTLIFLGLVINRGREESFSDIAQNFTELANEVRGYADAIVTTAKSLTEEEAQAIAAQFGAKLNKKLRVTTKVDPSIIGGMMVRIGDRMYDGSIKGKLSRFTQQIKQAQV</sequence>
<comment type="function">
    <text evidence="8">This protein is part of the stalk that links CF(0) to CF(1). It either transmits conformational changes from CF(0) to CF(1) or is implicated in proton conduction.</text>
</comment>
<dbReference type="InterPro" id="IPR000711">
    <property type="entry name" value="ATPase_OSCP/dsu"/>
</dbReference>
<keyword evidence="8" id="KW-1003">Cell membrane</keyword>
<dbReference type="InterPro" id="IPR020781">
    <property type="entry name" value="ATPase_OSCP/d_CS"/>
</dbReference>